<dbReference type="NCBIfam" id="TIGR00666">
    <property type="entry name" value="PBP4"/>
    <property type="match status" value="1"/>
</dbReference>
<dbReference type="PANTHER" id="PTHR30023:SF0">
    <property type="entry name" value="PENICILLIN-SENSITIVE CARBOXYPEPTIDASE A"/>
    <property type="match status" value="1"/>
</dbReference>
<sequence length="421" mass="44149">MKNGVWIASAVGALAVVVGVAGVGINAQLNSLNHPPAFEVAAPEEIFQPVVATAEADFTALNQQLTQAAADPRLGRFVGQVRDTATGEVIWSQNPDTPVRPASATKILTAAAALYELGWDDTIHTDVVVGQTPGTAVIRAAGDVTLSTDQLDDLAAQLTGQDIDTVLVDTSIWSEETFAPGWDPIDIDAGYIAPLEPVMIEGGRIGGSHGDLPRTHTPALDVAKALAERIGATDTGKGTAPADALVLATTESENLEQRLRRMMEESDNVMAEAIGRETAQHRGAPTDTGSSAQLTMDILKEHDFDLTGVSIVDNSGLSFDNLITPSLLDDILHAAATDETLRPLLNTLPIAGGNGTLVDRYDDLSGAGWVRAKTGTLTATSALAGTVTSDRVYTFAFVSNGSDILQARAAMDEMASVLREF</sequence>
<protein>
    <submittedName>
        <fullName evidence="4">D-alanyl-D-alanine carboxypeptidase/D-alanyl-D-alanine-endopeptidase</fullName>
        <ecNumber evidence="4">3.4.16.4</ecNumber>
    </submittedName>
</protein>
<reference evidence="4 5" key="1">
    <citation type="submission" date="2020-08" db="EMBL/GenBank/DDBJ databases">
        <title>A Genomic Blueprint of the Chicken Gut Microbiome.</title>
        <authorList>
            <person name="Gilroy R."/>
            <person name="Ravi A."/>
            <person name="Getino M."/>
            <person name="Pursley I."/>
            <person name="Horton D.L."/>
            <person name="Alikhan N.-F."/>
            <person name="Baker D."/>
            <person name="Gharbi K."/>
            <person name="Hall N."/>
            <person name="Watson M."/>
            <person name="Adriaenssens E.M."/>
            <person name="Foster-Nyarko E."/>
            <person name="Jarju S."/>
            <person name="Secka A."/>
            <person name="Antonio M."/>
            <person name="Oren A."/>
            <person name="Chaudhuri R."/>
            <person name="La Ragione R.M."/>
            <person name="Hildebrand F."/>
            <person name="Pallen M.J."/>
        </authorList>
    </citation>
    <scope>NUCLEOTIDE SEQUENCE [LARGE SCALE GENOMIC DNA]</scope>
    <source>
        <strain evidence="4 5">Sa1YVA5</strain>
    </source>
</reference>
<keyword evidence="4" id="KW-0121">Carboxypeptidase</keyword>
<dbReference type="GO" id="GO:0009002">
    <property type="term" value="F:serine-type D-Ala-D-Ala carboxypeptidase activity"/>
    <property type="evidence" value="ECO:0007669"/>
    <property type="project" value="UniProtKB-EC"/>
</dbReference>
<dbReference type="SUPFAM" id="SSF56601">
    <property type="entry name" value="beta-lactamase/transpeptidase-like"/>
    <property type="match status" value="1"/>
</dbReference>
<evidence type="ECO:0000256" key="1">
    <source>
        <dbReference type="ARBA" id="ARBA00006096"/>
    </source>
</evidence>
<keyword evidence="3" id="KW-0175">Coiled coil</keyword>
<dbReference type="InterPro" id="IPR000667">
    <property type="entry name" value="Peptidase_S13"/>
</dbReference>
<dbReference type="PANTHER" id="PTHR30023">
    <property type="entry name" value="D-ALANYL-D-ALANINE CARBOXYPEPTIDASE"/>
    <property type="match status" value="1"/>
</dbReference>
<evidence type="ECO:0000313" key="5">
    <source>
        <dbReference type="Proteomes" id="UP000650224"/>
    </source>
</evidence>
<accession>A0A8I0HHG5</accession>
<dbReference type="RefSeq" id="WP_191733314.1">
    <property type="nucleotide sequence ID" value="NZ_JACSPR010000004.1"/>
</dbReference>
<dbReference type="EC" id="3.4.16.4" evidence="4"/>
<comment type="caution">
    <text evidence="4">The sequence shown here is derived from an EMBL/GenBank/DDBJ whole genome shotgun (WGS) entry which is preliminary data.</text>
</comment>
<evidence type="ECO:0000256" key="3">
    <source>
        <dbReference type="SAM" id="Coils"/>
    </source>
</evidence>
<organism evidence="4 5">
    <name type="scientific">Corynebacterium gallinarum</name>
    <dbReference type="NCBI Taxonomy" id="2762214"/>
    <lineage>
        <taxon>Bacteria</taxon>
        <taxon>Bacillati</taxon>
        <taxon>Actinomycetota</taxon>
        <taxon>Actinomycetes</taxon>
        <taxon>Mycobacteriales</taxon>
        <taxon>Corynebacteriaceae</taxon>
        <taxon>Corynebacterium</taxon>
    </lineage>
</organism>
<feature type="coiled-coil region" evidence="3">
    <location>
        <begin position="245"/>
        <end position="272"/>
    </location>
</feature>
<dbReference type="PRINTS" id="PR00922">
    <property type="entry name" value="DADACBPTASE3"/>
</dbReference>
<dbReference type="Pfam" id="PF02113">
    <property type="entry name" value="Peptidase_S13"/>
    <property type="match status" value="2"/>
</dbReference>
<evidence type="ECO:0000256" key="2">
    <source>
        <dbReference type="ARBA" id="ARBA00022801"/>
    </source>
</evidence>
<gene>
    <name evidence="4" type="primary">dacB</name>
    <name evidence="4" type="ORF">H9627_07105</name>
</gene>
<name>A0A8I0HHG5_9CORY</name>
<keyword evidence="2 4" id="KW-0378">Hydrolase</keyword>
<proteinExistence type="inferred from homology"/>
<dbReference type="Proteomes" id="UP000650224">
    <property type="component" value="Unassembled WGS sequence"/>
</dbReference>
<comment type="similarity">
    <text evidence="1">Belongs to the peptidase S13 family.</text>
</comment>
<evidence type="ECO:0000313" key="4">
    <source>
        <dbReference type="EMBL" id="MBD8030088.1"/>
    </source>
</evidence>
<keyword evidence="4" id="KW-0645">Protease</keyword>
<dbReference type="GO" id="GO:0006508">
    <property type="term" value="P:proteolysis"/>
    <property type="evidence" value="ECO:0007669"/>
    <property type="project" value="InterPro"/>
</dbReference>
<dbReference type="Gene3D" id="3.40.710.10">
    <property type="entry name" value="DD-peptidase/beta-lactamase superfamily"/>
    <property type="match status" value="2"/>
</dbReference>
<dbReference type="EMBL" id="JACSPR010000004">
    <property type="protein sequence ID" value="MBD8030088.1"/>
    <property type="molecule type" value="Genomic_DNA"/>
</dbReference>
<dbReference type="GO" id="GO:0000270">
    <property type="term" value="P:peptidoglycan metabolic process"/>
    <property type="evidence" value="ECO:0007669"/>
    <property type="project" value="TreeGrafter"/>
</dbReference>
<keyword evidence="5" id="KW-1185">Reference proteome</keyword>
<dbReference type="InterPro" id="IPR012338">
    <property type="entry name" value="Beta-lactam/transpept-like"/>
</dbReference>
<dbReference type="AlphaFoldDB" id="A0A8I0HHG5"/>